<dbReference type="Pfam" id="PF01400">
    <property type="entry name" value="Astacin"/>
    <property type="match status" value="2"/>
</dbReference>
<name>A0A2G9TSU7_TELCI</name>
<proteinExistence type="predicted"/>
<comment type="caution">
    <text evidence="4">Lacks conserved residue(s) required for the propagation of feature annotation.</text>
</comment>
<keyword evidence="3" id="KW-0482">Metalloprotease</keyword>
<evidence type="ECO:0000256" key="2">
    <source>
        <dbReference type="ARBA" id="ARBA00022833"/>
    </source>
</evidence>
<dbReference type="GO" id="GO:0018996">
    <property type="term" value="P:molting cycle, collagen and cuticulin-based cuticle"/>
    <property type="evidence" value="ECO:0007669"/>
    <property type="project" value="InterPro"/>
</dbReference>
<evidence type="ECO:0000313" key="7">
    <source>
        <dbReference type="Proteomes" id="UP000230423"/>
    </source>
</evidence>
<feature type="domain" description="Peptidase M12A" evidence="5">
    <location>
        <begin position="107"/>
        <end position="176"/>
    </location>
</feature>
<dbReference type="GO" id="GO:0006508">
    <property type="term" value="P:proteolysis"/>
    <property type="evidence" value="ECO:0007669"/>
    <property type="project" value="InterPro"/>
</dbReference>
<dbReference type="OrthoDB" id="291007at2759"/>
<evidence type="ECO:0000313" key="6">
    <source>
        <dbReference type="EMBL" id="PIO61007.1"/>
    </source>
</evidence>
<dbReference type="EMBL" id="KZ370400">
    <property type="protein sequence ID" value="PIO61007.1"/>
    <property type="molecule type" value="Genomic_DNA"/>
</dbReference>
<dbReference type="PROSITE" id="PS00022">
    <property type="entry name" value="EGF_1"/>
    <property type="match status" value="1"/>
</dbReference>
<keyword evidence="7" id="KW-1185">Reference proteome</keyword>
<dbReference type="InterPro" id="IPR024079">
    <property type="entry name" value="MetalloPept_cat_dom_sf"/>
</dbReference>
<dbReference type="GO" id="GO:0004222">
    <property type="term" value="F:metalloendopeptidase activity"/>
    <property type="evidence" value="ECO:0007669"/>
    <property type="project" value="InterPro"/>
</dbReference>
<dbReference type="AlphaFoldDB" id="A0A2G9TSU7"/>
<evidence type="ECO:0000259" key="5">
    <source>
        <dbReference type="PROSITE" id="PS51864"/>
    </source>
</evidence>
<gene>
    <name evidence="6" type="ORF">TELCIR_17485</name>
</gene>
<protein>
    <submittedName>
        <fullName evidence="6">Astacin</fullName>
    </submittedName>
</protein>
<dbReference type="PANTHER" id="PTHR10127">
    <property type="entry name" value="DISCOIDIN, CUB, EGF, LAMININ , AND ZINC METALLOPROTEASE DOMAIN CONTAINING"/>
    <property type="match status" value="1"/>
</dbReference>
<organism evidence="6 7">
    <name type="scientific">Teladorsagia circumcincta</name>
    <name type="common">Brown stomach worm</name>
    <name type="synonym">Ostertagia circumcincta</name>
    <dbReference type="NCBI Taxonomy" id="45464"/>
    <lineage>
        <taxon>Eukaryota</taxon>
        <taxon>Metazoa</taxon>
        <taxon>Ecdysozoa</taxon>
        <taxon>Nematoda</taxon>
        <taxon>Chromadorea</taxon>
        <taxon>Rhabditida</taxon>
        <taxon>Rhabditina</taxon>
        <taxon>Rhabditomorpha</taxon>
        <taxon>Strongyloidea</taxon>
        <taxon>Trichostrongylidae</taxon>
        <taxon>Teladorsagia</taxon>
    </lineage>
</organism>
<keyword evidence="2" id="KW-0862">Zinc</keyword>
<keyword evidence="1" id="KW-0479">Metal-binding</keyword>
<dbReference type="GO" id="GO:0046872">
    <property type="term" value="F:metal ion binding"/>
    <property type="evidence" value="ECO:0007669"/>
    <property type="project" value="UniProtKB-KW"/>
</dbReference>
<reference evidence="6 7" key="1">
    <citation type="submission" date="2015-09" db="EMBL/GenBank/DDBJ databases">
        <title>Draft genome of the parasitic nematode Teladorsagia circumcincta isolate WARC Sus (inbred).</title>
        <authorList>
            <person name="Mitreva M."/>
        </authorList>
    </citation>
    <scope>NUCLEOTIDE SEQUENCE [LARGE SCALE GENOMIC DNA]</scope>
    <source>
        <strain evidence="6 7">S</strain>
    </source>
</reference>
<evidence type="ECO:0000256" key="3">
    <source>
        <dbReference type="ARBA" id="ARBA00023049"/>
    </source>
</evidence>
<dbReference type="SUPFAM" id="SSF55486">
    <property type="entry name" value="Metalloproteases ('zincins'), catalytic domain"/>
    <property type="match status" value="1"/>
</dbReference>
<dbReference type="InterPro" id="IPR001506">
    <property type="entry name" value="Peptidase_M12A"/>
</dbReference>
<dbReference type="PANTHER" id="PTHR10127:SF793">
    <property type="entry name" value="ZINC METALLOPROTEINASE NAS-31"/>
    <property type="match status" value="1"/>
</dbReference>
<evidence type="ECO:0000256" key="4">
    <source>
        <dbReference type="PROSITE-ProRule" id="PRU01211"/>
    </source>
</evidence>
<dbReference type="PROSITE" id="PS01186">
    <property type="entry name" value="EGF_2"/>
    <property type="match status" value="1"/>
</dbReference>
<dbReference type="InterPro" id="IPR017050">
    <property type="entry name" value="Metallopeptidase_nem"/>
</dbReference>
<keyword evidence="3" id="KW-0378">Hydrolase</keyword>
<sequence>MMFREQRDQIAEDISRARSKRQAYNDKTYTTLKWSNGVAYMLFELDEETKSSFKKAAKLWMDDTCINFTEYNPMIRPKPPKPEHYLLVIKGPGCSSDLGRKSDWDKQFERQTTETNNNYNLTYDYGSVMHYGSSSVTANKRTPVMVAKDKDYTETLGSDIISFYDLLMMNMLYNCVDTCKAVDTKCQNDGFPHPRDCSKCICPSGYGGKLCETRPEGCGSELVAEDQWNTLEAEQDGSKASDQRDGFMRCNYWIKAPDDRKVEVEILELRDMVAVDGCKHAGVEIKTHSDKRLTGYRKKCVLELKGLSDSPHFSMT</sequence>
<dbReference type="Gene3D" id="3.40.390.10">
    <property type="entry name" value="Collagenase (Catalytic Domain)"/>
    <property type="match status" value="2"/>
</dbReference>
<accession>A0A2G9TSU7</accession>
<dbReference type="PIRSF" id="PIRSF036365">
    <property type="entry name" value="Astacin_nematoda"/>
    <property type="match status" value="1"/>
</dbReference>
<dbReference type="PROSITE" id="PS51864">
    <property type="entry name" value="ASTACIN"/>
    <property type="match status" value="1"/>
</dbReference>
<keyword evidence="3" id="KW-0645">Protease</keyword>
<dbReference type="InterPro" id="IPR000742">
    <property type="entry name" value="EGF"/>
</dbReference>
<evidence type="ECO:0000256" key="1">
    <source>
        <dbReference type="ARBA" id="ARBA00022723"/>
    </source>
</evidence>
<dbReference type="Proteomes" id="UP000230423">
    <property type="component" value="Unassembled WGS sequence"/>
</dbReference>